<protein>
    <submittedName>
        <fullName evidence="2">Uncharacterized protein</fullName>
    </submittedName>
</protein>
<evidence type="ECO:0000256" key="1">
    <source>
        <dbReference type="SAM" id="MobiDB-lite"/>
    </source>
</evidence>
<dbReference type="Proteomes" id="UP000036313">
    <property type="component" value="Unassembled WGS sequence"/>
</dbReference>
<proteinExistence type="predicted"/>
<sequence length="99" mass="11096">MVNPRPDSADYVNCAFVITLVDRQRLTYGAGSDLRIDRGELTASDAVGNERRIEVQDWQDVIINASEVLSNRWRRTRPPTTQTSAPPEPPVDDDPEQSS</sequence>
<feature type="region of interest" description="Disordered" evidence="1">
    <location>
        <begin position="71"/>
        <end position="99"/>
    </location>
</feature>
<gene>
    <name evidence="2" type="ORF">MOBUDSM44075_04792</name>
</gene>
<evidence type="ECO:0000313" key="3">
    <source>
        <dbReference type="Proteomes" id="UP000036313"/>
    </source>
</evidence>
<dbReference type="PATRIC" id="fig|1807.14.peg.4828"/>
<comment type="caution">
    <text evidence="2">The sequence shown here is derived from an EMBL/GenBank/DDBJ whole genome shotgun (WGS) entry which is preliminary data.</text>
</comment>
<organism evidence="2 3">
    <name type="scientific">Mycolicibacterium obuense</name>
    <dbReference type="NCBI Taxonomy" id="1807"/>
    <lineage>
        <taxon>Bacteria</taxon>
        <taxon>Bacillati</taxon>
        <taxon>Actinomycetota</taxon>
        <taxon>Actinomycetes</taxon>
        <taxon>Mycobacteriales</taxon>
        <taxon>Mycobacteriaceae</taxon>
        <taxon>Mycolicibacterium</taxon>
    </lineage>
</organism>
<reference evidence="2 3" key="1">
    <citation type="journal article" date="2015" name="Genome Biol. Evol.">
        <title>Characterization of Three Mycobacterium spp. with Potential Use in Bioremediation by Genome Sequencing and Comparative Genomics.</title>
        <authorList>
            <person name="Das S."/>
            <person name="Pettersson B.M."/>
            <person name="Behra P.R."/>
            <person name="Ramesh M."/>
            <person name="Dasgupta S."/>
            <person name="Bhattacharya A."/>
            <person name="Kirsebom L.A."/>
        </authorList>
    </citation>
    <scope>NUCLEOTIDE SEQUENCE [LARGE SCALE GENOMIC DNA]</scope>
    <source>
        <strain evidence="2 3">DSM 44075</strain>
    </source>
</reference>
<dbReference type="AlphaFoldDB" id="A0A0J6Y8N4"/>
<dbReference type="EMBL" id="JYNU01000057">
    <property type="protein sequence ID" value="KMO69366.1"/>
    <property type="molecule type" value="Genomic_DNA"/>
</dbReference>
<name>A0A0J6Y8N4_9MYCO</name>
<evidence type="ECO:0000313" key="2">
    <source>
        <dbReference type="EMBL" id="KMO69366.1"/>
    </source>
</evidence>
<accession>A0A0J6Y8N4</accession>
<feature type="compositionally biased region" description="Acidic residues" evidence="1">
    <location>
        <begin position="90"/>
        <end position="99"/>
    </location>
</feature>